<reference evidence="1 3" key="1">
    <citation type="journal article" date="2011" name="Nature">
        <title>The Medicago genome provides insight into the evolution of rhizobial symbioses.</title>
        <authorList>
            <person name="Young N.D."/>
            <person name="Debelle F."/>
            <person name="Oldroyd G.E."/>
            <person name="Geurts R."/>
            <person name="Cannon S.B."/>
            <person name="Udvardi M.K."/>
            <person name="Benedito V.A."/>
            <person name="Mayer K.F."/>
            <person name="Gouzy J."/>
            <person name="Schoof H."/>
            <person name="Van de Peer Y."/>
            <person name="Proost S."/>
            <person name="Cook D.R."/>
            <person name="Meyers B.C."/>
            <person name="Spannagl M."/>
            <person name="Cheung F."/>
            <person name="De Mita S."/>
            <person name="Krishnakumar V."/>
            <person name="Gundlach H."/>
            <person name="Zhou S."/>
            <person name="Mudge J."/>
            <person name="Bharti A.K."/>
            <person name="Murray J.D."/>
            <person name="Naoumkina M.A."/>
            <person name="Rosen B."/>
            <person name="Silverstein K.A."/>
            <person name="Tang H."/>
            <person name="Rombauts S."/>
            <person name="Zhao P.X."/>
            <person name="Zhou P."/>
            <person name="Barbe V."/>
            <person name="Bardou P."/>
            <person name="Bechner M."/>
            <person name="Bellec A."/>
            <person name="Berger A."/>
            <person name="Berges H."/>
            <person name="Bidwell S."/>
            <person name="Bisseling T."/>
            <person name="Choisne N."/>
            <person name="Couloux A."/>
            <person name="Denny R."/>
            <person name="Deshpande S."/>
            <person name="Dai X."/>
            <person name="Doyle J.J."/>
            <person name="Dudez A.M."/>
            <person name="Farmer A.D."/>
            <person name="Fouteau S."/>
            <person name="Franken C."/>
            <person name="Gibelin C."/>
            <person name="Gish J."/>
            <person name="Goldstein S."/>
            <person name="Gonzalez A.J."/>
            <person name="Green P.J."/>
            <person name="Hallab A."/>
            <person name="Hartog M."/>
            <person name="Hua A."/>
            <person name="Humphray S.J."/>
            <person name="Jeong D.H."/>
            <person name="Jing Y."/>
            <person name="Jocker A."/>
            <person name="Kenton S.M."/>
            <person name="Kim D.J."/>
            <person name="Klee K."/>
            <person name="Lai H."/>
            <person name="Lang C."/>
            <person name="Lin S."/>
            <person name="Macmil S.L."/>
            <person name="Magdelenat G."/>
            <person name="Matthews L."/>
            <person name="McCorrison J."/>
            <person name="Monaghan E.L."/>
            <person name="Mun J.H."/>
            <person name="Najar F.Z."/>
            <person name="Nicholson C."/>
            <person name="Noirot C."/>
            <person name="O'Bleness M."/>
            <person name="Paule C.R."/>
            <person name="Poulain J."/>
            <person name="Prion F."/>
            <person name="Qin B."/>
            <person name="Qu C."/>
            <person name="Retzel E.F."/>
            <person name="Riddle C."/>
            <person name="Sallet E."/>
            <person name="Samain S."/>
            <person name="Samson N."/>
            <person name="Sanders I."/>
            <person name="Saurat O."/>
            <person name="Scarpelli C."/>
            <person name="Schiex T."/>
            <person name="Segurens B."/>
            <person name="Severin A.J."/>
            <person name="Sherrier D.J."/>
            <person name="Shi R."/>
            <person name="Sims S."/>
            <person name="Singer S.R."/>
            <person name="Sinharoy S."/>
            <person name="Sterck L."/>
            <person name="Viollet A."/>
            <person name="Wang B.B."/>
            <person name="Wang K."/>
            <person name="Wang M."/>
            <person name="Wang X."/>
            <person name="Warfsmann J."/>
            <person name="Weissenbach J."/>
            <person name="White D.D."/>
            <person name="White J.D."/>
            <person name="Wiley G.B."/>
            <person name="Wincker P."/>
            <person name="Xing Y."/>
            <person name="Yang L."/>
            <person name="Yao Z."/>
            <person name="Ying F."/>
            <person name="Zhai J."/>
            <person name="Zhou L."/>
            <person name="Zuber A."/>
            <person name="Denarie J."/>
            <person name="Dixon R.A."/>
            <person name="May G.D."/>
            <person name="Schwartz D.C."/>
            <person name="Rogers J."/>
            <person name="Quetier F."/>
            <person name="Town C.D."/>
            <person name="Roe B.A."/>
        </authorList>
    </citation>
    <scope>NUCLEOTIDE SEQUENCE [LARGE SCALE GENOMIC DNA]</scope>
    <source>
        <strain evidence="1">A17</strain>
        <strain evidence="2 3">cv. Jemalong A17</strain>
    </source>
</reference>
<dbReference type="EMBL" id="CM001217">
    <property type="protein sequence ID" value="KEH41092.1"/>
    <property type="molecule type" value="Genomic_DNA"/>
</dbReference>
<organism evidence="1 3">
    <name type="scientific">Medicago truncatula</name>
    <name type="common">Barrel medic</name>
    <name type="synonym">Medicago tribuloides</name>
    <dbReference type="NCBI Taxonomy" id="3880"/>
    <lineage>
        <taxon>Eukaryota</taxon>
        <taxon>Viridiplantae</taxon>
        <taxon>Streptophyta</taxon>
        <taxon>Embryophyta</taxon>
        <taxon>Tracheophyta</taxon>
        <taxon>Spermatophyta</taxon>
        <taxon>Magnoliopsida</taxon>
        <taxon>eudicotyledons</taxon>
        <taxon>Gunneridae</taxon>
        <taxon>Pentapetalae</taxon>
        <taxon>rosids</taxon>
        <taxon>fabids</taxon>
        <taxon>Fabales</taxon>
        <taxon>Fabaceae</taxon>
        <taxon>Papilionoideae</taxon>
        <taxon>50 kb inversion clade</taxon>
        <taxon>NPAAA clade</taxon>
        <taxon>Hologalegina</taxon>
        <taxon>IRL clade</taxon>
        <taxon>Trifolieae</taxon>
        <taxon>Medicago</taxon>
    </lineage>
</organism>
<evidence type="ECO:0000313" key="1">
    <source>
        <dbReference type="EMBL" id="KEH41092.1"/>
    </source>
</evidence>
<accession>A0A072VGY8</accession>
<keyword evidence="3" id="KW-1185">Reference proteome</keyword>
<dbReference type="EnsemblPlants" id="KEH41092">
    <property type="protein sequence ID" value="KEH41092"/>
    <property type="gene ID" value="MTR_1g041635"/>
</dbReference>
<dbReference type="Proteomes" id="UP000002051">
    <property type="component" value="Unassembled WGS sequence"/>
</dbReference>
<name>A0A072VGY8_MEDTR</name>
<protein>
    <submittedName>
        <fullName evidence="1 2">Uncharacterized protein</fullName>
    </submittedName>
</protein>
<proteinExistence type="predicted"/>
<reference evidence="2" key="3">
    <citation type="submission" date="2015-04" db="UniProtKB">
        <authorList>
            <consortium name="EnsemblPlants"/>
        </authorList>
    </citation>
    <scope>IDENTIFICATION</scope>
    <source>
        <strain evidence="2">cv. Jemalong A17</strain>
    </source>
</reference>
<dbReference type="PaxDb" id="3880-AES66704"/>
<evidence type="ECO:0000313" key="2">
    <source>
        <dbReference type="EnsemblPlants" id="KEH41092"/>
    </source>
</evidence>
<gene>
    <name evidence="1" type="ordered locus">MTR_1g041635</name>
</gene>
<sequence length="131" mass="14481">MWKSWKASNSMIFNKEKFDPVVVATSAVGFVDEFNKANPKRSGQYSRNQLDKRKPPNLDCLRWSLNLAKEARYGNLFDAETVVQCLNGALKAKNVADHSLVGIAKSIGSKSWVGNVPEPTASIVWSDALPI</sequence>
<reference evidence="1 3" key="2">
    <citation type="journal article" date="2014" name="BMC Genomics">
        <title>An improved genome release (version Mt4.0) for the model legume Medicago truncatula.</title>
        <authorList>
            <person name="Tang H."/>
            <person name="Krishnakumar V."/>
            <person name="Bidwell S."/>
            <person name="Rosen B."/>
            <person name="Chan A."/>
            <person name="Zhou S."/>
            <person name="Gentzbittel L."/>
            <person name="Childs K.L."/>
            <person name="Yandell M."/>
            <person name="Gundlach H."/>
            <person name="Mayer K.F."/>
            <person name="Schwartz D.C."/>
            <person name="Town C.D."/>
        </authorList>
    </citation>
    <scope>GENOME REANNOTATION</scope>
    <source>
        <strain evidence="1">A17</strain>
        <strain evidence="2 3">cv. Jemalong A17</strain>
    </source>
</reference>
<dbReference type="HOGENOM" id="CLU_1930649_0_0_1"/>
<dbReference type="AlphaFoldDB" id="A0A072VGY8"/>
<evidence type="ECO:0000313" key="3">
    <source>
        <dbReference type="Proteomes" id="UP000002051"/>
    </source>
</evidence>